<dbReference type="RefSeq" id="WP_083606287.1">
    <property type="nucleotide sequence ID" value="NZ_FRDM01000010.1"/>
</dbReference>
<dbReference type="EMBL" id="FRDM01000010">
    <property type="protein sequence ID" value="SHN76235.1"/>
    <property type="molecule type" value="Genomic_DNA"/>
</dbReference>
<protein>
    <submittedName>
        <fullName evidence="1">AAA domain-containing protein</fullName>
    </submittedName>
</protein>
<dbReference type="InterPro" id="IPR027417">
    <property type="entry name" value="P-loop_NTPase"/>
</dbReference>
<dbReference type="AlphaFoldDB" id="A0A1M7TZV9"/>
<reference evidence="1 2" key="1">
    <citation type="submission" date="2016-12" db="EMBL/GenBank/DDBJ databases">
        <authorList>
            <person name="Song W.-J."/>
            <person name="Kurnit D.M."/>
        </authorList>
    </citation>
    <scope>NUCLEOTIDE SEQUENCE [LARGE SCALE GENOMIC DNA]</scope>
    <source>
        <strain evidence="1 2">DSM 43162</strain>
    </source>
</reference>
<dbReference type="Gene3D" id="3.40.50.300">
    <property type="entry name" value="P-loop containing nucleotide triphosphate hydrolases"/>
    <property type="match status" value="1"/>
</dbReference>
<dbReference type="Proteomes" id="UP000184428">
    <property type="component" value="Unassembled WGS sequence"/>
</dbReference>
<gene>
    <name evidence="1" type="ORF">SAMN05660350_02399</name>
</gene>
<organism evidence="1 2">
    <name type="scientific">Geodermatophilus obscurus</name>
    <dbReference type="NCBI Taxonomy" id="1861"/>
    <lineage>
        <taxon>Bacteria</taxon>
        <taxon>Bacillati</taxon>
        <taxon>Actinomycetota</taxon>
        <taxon>Actinomycetes</taxon>
        <taxon>Geodermatophilales</taxon>
        <taxon>Geodermatophilaceae</taxon>
        <taxon>Geodermatophilus</taxon>
    </lineage>
</organism>
<accession>A0A1M7TZV9</accession>
<dbReference type="SUPFAM" id="SSF52540">
    <property type="entry name" value="P-loop containing nucleoside triphosphate hydrolases"/>
    <property type="match status" value="1"/>
</dbReference>
<sequence length="200" mass="21127">MVVQTGPAPTGADRASRGATPHGVLVVVGGLPGSGKTTLLRRLLAERSPGVVGLDSEDVAARVQAAGARLPYRLVRPLVHAWHRIRVLRVVSGPAPVVVLTDPWTRLWWRAAVLRAAQRAGRSVRLVLLNASQELAESGQTARGRAVPARSMRRHAIRWSSLLQTVTEPAGGAGTDPVTVVDRPGADRLTLADVLGEPAA</sequence>
<evidence type="ECO:0000313" key="2">
    <source>
        <dbReference type="Proteomes" id="UP000184428"/>
    </source>
</evidence>
<dbReference type="Pfam" id="PF13671">
    <property type="entry name" value="AAA_33"/>
    <property type="match status" value="1"/>
</dbReference>
<name>A0A1M7TZV9_9ACTN</name>
<dbReference type="OrthoDB" id="3523587at2"/>
<evidence type="ECO:0000313" key="1">
    <source>
        <dbReference type="EMBL" id="SHN76235.1"/>
    </source>
</evidence>
<proteinExistence type="predicted"/>